<protein>
    <submittedName>
        <fullName evidence="1">Uncharacterized protein</fullName>
    </submittedName>
</protein>
<comment type="caution">
    <text evidence="1">The sequence shown here is derived from an EMBL/GenBank/DDBJ whole genome shotgun (WGS) entry which is preliminary data.</text>
</comment>
<accession>A0A9D4D6Q6</accession>
<name>A0A9D4D6Q6_DREPO</name>
<dbReference type="AlphaFoldDB" id="A0A9D4D6Q6"/>
<dbReference type="EMBL" id="JAIWYP010000011">
    <property type="protein sequence ID" value="KAH3739727.1"/>
    <property type="molecule type" value="Genomic_DNA"/>
</dbReference>
<gene>
    <name evidence="1" type="ORF">DPMN_046414</name>
</gene>
<evidence type="ECO:0000313" key="1">
    <source>
        <dbReference type="EMBL" id="KAH3739727.1"/>
    </source>
</evidence>
<keyword evidence="2" id="KW-1185">Reference proteome</keyword>
<evidence type="ECO:0000313" key="2">
    <source>
        <dbReference type="Proteomes" id="UP000828390"/>
    </source>
</evidence>
<proteinExistence type="predicted"/>
<organism evidence="1 2">
    <name type="scientific">Dreissena polymorpha</name>
    <name type="common">Zebra mussel</name>
    <name type="synonym">Mytilus polymorpha</name>
    <dbReference type="NCBI Taxonomy" id="45954"/>
    <lineage>
        <taxon>Eukaryota</taxon>
        <taxon>Metazoa</taxon>
        <taxon>Spiralia</taxon>
        <taxon>Lophotrochozoa</taxon>
        <taxon>Mollusca</taxon>
        <taxon>Bivalvia</taxon>
        <taxon>Autobranchia</taxon>
        <taxon>Heteroconchia</taxon>
        <taxon>Euheterodonta</taxon>
        <taxon>Imparidentia</taxon>
        <taxon>Neoheterodontei</taxon>
        <taxon>Myida</taxon>
        <taxon>Dreissenoidea</taxon>
        <taxon>Dreissenidae</taxon>
        <taxon>Dreissena</taxon>
    </lineage>
</organism>
<reference evidence="1" key="1">
    <citation type="journal article" date="2019" name="bioRxiv">
        <title>The Genome of the Zebra Mussel, Dreissena polymorpha: A Resource for Invasive Species Research.</title>
        <authorList>
            <person name="McCartney M.A."/>
            <person name="Auch B."/>
            <person name="Kono T."/>
            <person name="Mallez S."/>
            <person name="Zhang Y."/>
            <person name="Obille A."/>
            <person name="Becker A."/>
            <person name="Abrahante J.E."/>
            <person name="Garbe J."/>
            <person name="Badalamenti J.P."/>
            <person name="Herman A."/>
            <person name="Mangelson H."/>
            <person name="Liachko I."/>
            <person name="Sullivan S."/>
            <person name="Sone E.D."/>
            <person name="Koren S."/>
            <person name="Silverstein K.A.T."/>
            <person name="Beckman K.B."/>
            <person name="Gohl D.M."/>
        </authorList>
    </citation>
    <scope>NUCLEOTIDE SEQUENCE</scope>
    <source>
        <strain evidence="1">Duluth1</strain>
        <tissue evidence="1">Whole animal</tissue>
    </source>
</reference>
<dbReference type="Proteomes" id="UP000828390">
    <property type="component" value="Unassembled WGS sequence"/>
</dbReference>
<reference evidence="1" key="2">
    <citation type="submission" date="2020-11" db="EMBL/GenBank/DDBJ databases">
        <authorList>
            <person name="McCartney M.A."/>
            <person name="Auch B."/>
            <person name="Kono T."/>
            <person name="Mallez S."/>
            <person name="Becker A."/>
            <person name="Gohl D.M."/>
            <person name="Silverstein K.A.T."/>
            <person name="Koren S."/>
            <person name="Bechman K.B."/>
            <person name="Herman A."/>
            <person name="Abrahante J.E."/>
            <person name="Garbe J."/>
        </authorList>
    </citation>
    <scope>NUCLEOTIDE SEQUENCE</scope>
    <source>
        <strain evidence="1">Duluth1</strain>
        <tissue evidence="1">Whole animal</tissue>
    </source>
</reference>
<sequence length="75" mass="8450">MRGLPPPILDFIHQDRYCHERTSSSIIHLIDTVMRGLPQCSIIHLIDTVMRGLPQCSIIYLIDAVMRGLPPPSSI</sequence>